<keyword evidence="2" id="KW-0472">Membrane</keyword>
<reference evidence="3 4" key="1">
    <citation type="journal article" date="2012" name="Science">
        <title>The Paleozoic origin of enzymatic lignin decomposition reconstructed from 31 fungal genomes.</title>
        <authorList>
            <person name="Floudas D."/>
            <person name="Binder M."/>
            <person name="Riley R."/>
            <person name="Barry K."/>
            <person name="Blanchette R.A."/>
            <person name="Henrissat B."/>
            <person name="Martinez A.T."/>
            <person name="Otillar R."/>
            <person name="Spatafora J.W."/>
            <person name="Yadav J.S."/>
            <person name="Aerts A."/>
            <person name="Benoit I."/>
            <person name="Boyd A."/>
            <person name="Carlson A."/>
            <person name="Copeland A."/>
            <person name="Coutinho P.M."/>
            <person name="de Vries R.P."/>
            <person name="Ferreira P."/>
            <person name="Findley K."/>
            <person name="Foster B."/>
            <person name="Gaskell J."/>
            <person name="Glotzer D."/>
            <person name="Gorecki P."/>
            <person name="Heitman J."/>
            <person name="Hesse C."/>
            <person name="Hori C."/>
            <person name="Igarashi K."/>
            <person name="Jurgens J.A."/>
            <person name="Kallen N."/>
            <person name="Kersten P."/>
            <person name="Kohler A."/>
            <person name="Kuees U."/>
            <person name="Kumar T.K.A."/>
            <person name="Kuo A."/>
            <person name="LaButti K."/>
            <person name="Larrondo L.F."/>
            <person name="Lindquist E."/>
            <person name="Ling A."/>
            <person name="Lombard V."/>
            <person name="Lucas S."/>
            <person name="Lundell T."/>
            <person name="Martin R."/>
            <person name="McLaughlin D.J."/>
            <person name="Morgenstern I."/>
            <person name="Morin E."/>
            <person name="Murat C."/>
            <person name="Nagy L.G."/>
            <person name="Nolan M."/>
            <person name="Ohm R.A."/>
            <person name="Patyshakuliyeva A."/>
            <person name="Rokas A."/>
            <person name="Ruiz-Duenas F.J."/>
            <person name="Sabat G."/>
            <person name="Salamov A."/>
            <person name="Samejima M."/>
            <person name="Schmutz J."/>
            <person name="Slot J.C."/>
            <person name="St John F."/>
            <person name="Stenlid J."/>
            <person name="Sun H."/>
            <person name="Sun S."/>
            <person name="Syed K."/>
            <person name="Tsang A."/>
            <person name="Wiebenga A."/>
            <person name="Young D."/>
            <person name="Pisabarro A."/>
            <person name="Eastwood D.C."/>
            <person name="Martin F."/>
            <person name="Cullen D."/>
            <person name="Grigoriev I.V."/>
            <person name="Hibbett D.S."/>
        </authorList>
    </citation>
    <scope>NUCLEOTIDE SEQUENCE [LARGE SCALE GENOMIC DNA]</scope>
    <source>
        <strain evidence="3 4">MD-104</strain>
    </source>
</reference>
<organism evidence="3 4">
    <name type="scientific">Wolfiporia cocos (strain MD-104)</name>
    <name type="common">Brown rot fungus</name>
    <dbReference type="NCBI Taxonomy" id="742152"/>
    <lineage>
        <taxon>Eukaryota</taxon>
        <taxon>Fungi</taxon>
        <taxon>Dikarya</taxon>
        <taxon>Basidiomycota</taxon>
        <taxon>Agaricomycotina</taxon>
        <taxon>Agaricomycetes</taxon>
        <taxon>Polyporales</taxon>
        <taxon>Phaeolaceae</taxon>
        <taxon>Wolfiporia</taxon>
    </lineage>
</organism>
<dbReference type="AlphaFoldDB" id="A0A2H3K502"/>
<evidence type="ECO:0000313" key="3">
    <source>
        <dbReference type="EMBL" id="PCH44124.1"/>
    </source>
</evidence>
<dbReference type="Proteomes" id="UP000218811">
    <property type="component" value="Unassembled WGS sequence"/>
</dbReference>
<feature type="transmembrane region" description="Helical" evidence="2">
    <location>
        <begin position="58"/>
        <end position="81"/>
    </location>
</feature>
<keyword evidence="2" id="KW-1133">Transmembrane helix</keyword>
<sequence>MANVFTLPSCRVLRESRVIRCSSSLTDKTNAINGNTGSPGSQQSGDDGPGSTHSGIGAIIGGVVCGFGGALIFALVAPLLYRCDTCACTPSGTNDMVLSAPTHAIPVSLGSTLDMAYEGVPNLPPSKERLRDRVRDAPVKSITNAPLLSIEPASAKFEEAGRINLMNWGVFRTQVVRLLRVVQWIKGGNSGSELDAPPWYTPEASGLDDGGSTILTSVFVDAEDVHELVSHVAEYKATVKGPQDELRGVRNNSSFVQLVWPPQGDLAGARAEG</sequence>
<evidence type="ECO:0000313" key="4">
    <source>
        <dbReference type="Proteomes" id="UP000218811"/>
    </source>
</evidence>
<evidence type="ECO:0000256" key="2">
    <source>
        <dbReference type="SAM" id="Phobius"/>
    </source>
</evidence>
<feature type="region of interest" description="Disordered" evidence="1">
    <location>
        <begin position="30"/>
        <end position="52"/>
    </location>
</feature>
<dbReference type="EMBL" id="KB468157">
    <property type="protein sequence ID" value="PCH44124.1"/>
    <property type="molecule type" value="Genomic_DNA"/>
</dbReference>
<name>A0A2H3K502_WOLCO</name>
<accession>A0A2H3K502</accession>
<evidence type="ECO:0000256" key="1">
    <source>
        <dbReference type="SAM" id="MobiDB-lite"/>
    </source>
</evidence>
<feature type="compositionally biased region" description="Low complexity" evidence="1">
    <location>
        <begin position="38"/>
        <end position="52"/>
    </location>
</feature>
<protein>
    <submittedName>
        <fullName evidence="3">Uncharacterized protein</fullName>
    </submittedName>
</protein>
<keyword evidence="4" id="KW-1185">Reference proteome</keyword>
<gene>
    <name evidence="3" type="ORF">WOLCODRAFT_154159</name>
</gene>
<keyword evidence="2" id="KW-0812">Transmembrane</keyword>
<proteinExistence type="predicted"/>